<organism evidence="2">
    <name type="scientific">Pycnococcus provasolii</name>
    <dbReference type="NCBI Taxonomy" id="41880"/>
    <lineage>
        <taxon>Eukaryota</taxon>
        <taxon>Viridiplantae</taxon>
        <taxon>Chlorophyta</taxon>
        <taxon>Pseudoscourfieldiophyceae</taxon>
        <taxon>Pseudoscourfieldiales</taxon>
        <taxon>Pycnococcaceae</taxon>
        <taxon>Pycnococcus</taxon>
    </lineage>
</organism>
<sequence>MVCPLRYVLVALSASLAVVFAVLAYWSEASSNTGASSSSGEREADAGACCAHLSDEPPGRRKQKQTQANKRCFAWNDLMDLGMWQLYASTAVAFLVDGLTGRYLYDVVIGKRKEWSTNKTK</sequence>
<keyword evidence="1" id="KW-0812">Transmembrane</keyword>
<accession>A0A7S2FD56</accession>
<keyword evidence="1" id="KW-1133">Transmembrane helix</keyword>
<reference evidence="2" key="1">
    <citation type="submission" date="2021-01" db="EMBL/GenBank/DDBJ databases">
        <authorList>
            <person name="Corre E."/>
            <person name="Pelletier E."/>
            <person name="Niang G."/>
            <person name="Scheremetjew M."/>
            <person name="Finn R."/>
            <person name="Kale V."/>
            <person name="Holt S."/>
            <person name="Cochrane G."/>
            <person name="Meng A."/>
            <person name="Brown T."/>
            <person name="Cohen L."/>
        </authorList>
    </citation>
    <scope>NUCLEOTIDE SEQUENCE</scope>
    <source>
        <strain evidence="2">RCC733</strain>
    </source>
</reference>
<feature type="transmembrane region" description="Helical" evidence="1">
    <location>
        <begin position="7"/>
        <end position="26"/>
    </location>
</feature>
<dbReference type="AlphaFoldDB" id="A0A7S2FD56"/>
<name>A0A7S2FD56_9CHLO</name>
<evidence type="ECO:0000256" key="1">
    <source>
        <dbReference type="SAM" id="Phobius"/>
    </source>
</evidence>
<dbReference type="EMBL" id="HBGR01009547">
    <property type="protein sequence ID" value="CAD9385637.1"/>
    <property type="molecule type" value="Transcribed_RNA"/>
</dbReference>
<feature type="transmembrane region" description="Helical" evidence="1">
    <location>
        <begin position="84"/>
        <end position="105"/>
    </location>
</feature>
<protein>
    <submittedName>
        <fullName evidence="2">Uncharacterized protein</fullName>
    </submittedName>
</protein>
<evidence type="ECO:0000313" key="2">
    <source>
        <dbReference type="EMBL" id="CAD9385637.1"/>
    </source>
</evidence>
<keyword evidence="1" id="KW-0472">Membrane</keyword>
<gene>
    <name evidence="2" type="ORF">PPRO1471_LOCUS6364</name>
</gene>
<proteinExistence type="predicted"/>